<keyword evidence="10" id="KW-0012">Acyltransferase</keyword>
<keyword evidence="7 11" id="KW-1133">Transmembrane helix</keyword>
<evidence type="ECO:0000256" key="3">
    <source>
        <dbReference type="ARBA" id="ARBA00022516"/>
    </source>
</evidence>
<keyword evidence="4 11" id="KW-0808">Transferase</keyword>
<sequence length="361" mass="41942">MKSIDESLAFVSAGGRKTILRPTMKILGFEFAPVFIPLERRIQTACVFQWALCFLCMGFGSLAVFIYLLFTEYYFIPLAYLMWYIYDFNTCEQGGRRLLWQFNNPVWKYFADYFPIKLIKTAELDPSKNYIVGYHPHGIMSAGAFANFATNATDFNQMFPKMHQYLCILTGQFRFPFFREYLMSSGCCAVSKNSLNWLLNQKEKGKFITIVVGGAVEAIEANPGKFKLKIKKRKGFIKLALQHGTPLIPVYSFGENDLFLQLSSEKRQWLKWFQMKFTKFIGFSPVIFHGRGIFNYTFGIVPFRKPINTVVGKPIEVPLIENPSKEQVEEVHKIYLNSLYELFEEYKGKYGIDEMNHLIFE</sequence>
<dbReference type="PANTHER" id="PTHR12317:SF79">
    <property type="entry name" value="ACYLTRANSFERASE"/>
    <property type="match status" value="1"/>
</dbReference>
<dbReference type="Pfam" id="PF03982">
    <property type="entry name" value="DAGAT"/>
    <property type="match status" value="1"/>
</dbReference>
<organism evidence="12 13">
    <name type="scientific">Octopus vulgaris</name>
    <name type="common">Common octopus</name>
    <dbReference type="NCBI Taxonomy" id="6645"/>
    <lineage>
        <taxon>Eukaryota</taxon>
        <taxon>Metazoa</taxon>
        <taxon>Spiralia</taxon>
        <taxon>Lophotrochozoa</taxon>
        <taxon>Mollusca</taxon>
        <taxon>Cephalopoda</taxon>
        <taxon>Coleoidea</taxon>
        <taxon>Octopodiformes</taxon>
        <taxon>Octopoda</taxon>
        <taxon>Incirrata</taxon>
        <taxon>Octopodidae</taxon>
        <taxon>Octopus</taxon>
    </lineage>
</organism>
<evidence type="ECO:0000256" key="11">
    <source>
        <dbReference type="RuleBase" id="RU367023"/>
    </source>
</evidence>
<evidence type="ECO:0000313" key="13">
    <source>
        <dbReference type="Proteomes" id="UP001162480"/>
    </source>
</evidence>
<dbReference type="EMBL" id="OX597816">
    <property type="protein sequence ID" value="CAI9719359.1"/>
    <property type="molecule type" value="Genomic_DNA"/>
</dbReference>
<evidence type="ECO:0000256" key="4">
    <source>
        <dbReference type="ARBA" id="ARBA00022679"/>
    </source>
</evidence>
<evidence type="ECO:0000256" key="2">
    <source>
        <dbReference type="ARBA" id="ARBA00005420"/>
    </source>
</evidence>
<evidence type="ECO:0000256" key="7">
    <source>
        <dbReference type="ARBA" id="ARBA00022989"/>
    </source>
</evidence>
<comment type="caution">
    <text evidence="11">Lacks conserved residue(s) required for the propagation of feature annotation.</text>
</comment>
<evidence type="ECO:0000256" key="10">
    <source>
        <dbReference type="ARBA" id="ARBA00023315"/>
    </source>
</evidence>
<dbReference type="PANTHER" id="PTHR12317">
    <property type="entry name" value="DIACYLGLYCEROL O-ACYLTRANSFERASE"/>
    <property type="match status" value="1"/>
</dbReference>
<keyword evidence="9 11" id="KW-0472">Membrane</keyword>
<dbReference type="CDD" id="cd07987">
    <property type="entry name" value="LPLAT_MGAT-like"/>
    <property type="match status" value="1"/>
</dbReference>
<dbReference type="AlphaFoldDB" id="A0AA36EZU6"/>
<reference evidence="12" key="1">
    <citation type="submission" date="2023-08" db="EMBL/GenBank/DDBJ databases">
        <authorList>
            <person name="Alioto T."/>
            <person name="Alioto T."/>
            <person name="Gomez Garrido J."/>
        </authorList>
    </citation>
    <scope>NUCLEOTIDE SEQUENCE</scope>
</reference>
<evidence type="ECO:0000256" key="5">
    <source>
        <dbReference type="ARBA" id="ARBA00022692"/>
    </source>
</evidence>
<gene>
    <name evidence="12" type="ORF">OCTVUL_1B006304</name>
</gene>
<keyword evidence="6 11" id="KW-0256">Endoplasmic reticulum</keyword>
<keyword evidence="8" id="KW-0443">Lipid metabolism</keyword>
<evidence type="ECO:0000313" key="12">
    <source>
        <dbReference type="EMBL" id="CAI9719359.1"/>
    </source>
</evidence>
<dbReference type="GO" id="GO:0019432">
    <property type="term" value="P:triglyceride biosynthetic process"/>
    <property type="evidence" value="ECO:0007669"/>
    <property type="project" value="TreeGrafter"/>
</dbReference>
<feature type="transmembrane region" description="Helical" evidence="11">
    <location>
        <begin position="47"/>
        <end position="70"/>
    </location>
</feature>
<keyword evidence="3" id="KW-0444">Lipid biosynthesis</keyword>
<comment type="similarity">
    <text evidence="2 11">Belongs to the diacylglycerol acyltransferase family.</text>
</comment>
<protein>
    <recommendedName>
        <fullName evidence="11">Acyltransferase</fullName>
        <ecNumber evidence="11">2.3.1.-</ecNumber>
    </recommendedName>
</protein>
<keyword evidence="13" id="KW-1185">Reference proteome</keyword>
<dbReference type="Proteomes" id="UP001162480">
    <property type="component" value="Chromosome 3"/>
</dbReference>
<proteinExistence type="inferred from homology"/>
<evidence type="ECO:0000256" key="6">
    <source>
        <dbReference type="ARBA" id="ARBA00022824"/>
    </source>
</evidence>
<name>A0AA36EZU6_OCTVU</name>
<dbReference type="GO" id="GO:0004144">
    <property type="term" value="F:diacylglycerol O-acyltransferase activity"/>
    <property type="evidence" value="ECO:0007669"/>
    <property type="project" value="TreeGrafter"/>
</dbReference>
<keyword evidence="5 11" id="KW-0812">Transmembrane</keyword>
<comment type="subcellular location">
    <subcellularLocation>
        <location evidence="1 11">Endoplasmic reticulum membrane</location>
        <topology evidence="1 11">Multi-pass membrane protein</topology>
    </subcellularLocation>
</comment>
<evidence type="ECO:0000256" key="8">
    <source>
        <dbReference type="ARBA" id="ARBA00023098"/>
    </source>
</evidence>
<dbReference type="EC" id="2.3.1.-" evidence="11"/>
<dbReference type="InterPro" id="IPR007130">
    <property type="entry name" value="DAGAT"/>
</dbReference>
<dbReference type="GO" id="GO:0005789">
    <property type="term" value="C:endoplasmic reticulum membrane"/>
    <property type="evidence" value="ECO:0007669"/>
    <property type="project" value="UniProtKB-SubCell"/>
</dbReference>
<evidence type="ECO:0000256" key="9">
    <source>
        <dbReference type="ARBA" id="ARBA00023136"/>
    </source>
</evidence>
<evidence type="ECO:0000256" key="1">
    <source>
        <dbReference type="ARBA" id="ARBA00004477"/>
    </source>
</evidence>
<accession>A0AA36EZU6</accession>